<sequence>MKGGHAGFTGECDPLARRENTQLGRRLLKVCSVWTVTDQSRVHVEKGGAYLACNCVTTSQVIVPSSSAGNWFRSRPAVRSTLTRDWCLSVSFHGSKSLPNMTVHAADSRDKITGILVDSSRIHAQRRIHLETIQGVLKALNSEVSDRPGCHSHVADV</sequence>
<dbReference type="Proteomes" id="UP000305067">
    <property type="component" value="Unassembled WGS sequence"/>
</dbReference>
<evidence type="ECO:0000313" key="2">
    <source>
        <dbReference type="Proteomes" id="UP000305067"/>
    </source>
</evidence>
<protein>
    <submittedName>
        <fullName evidence="1">Uncharacterized protein</fullName>
    </submittedName>
</protein>
<organism evidence="1 2">
    <name type="scientific">Pterulicium gracile</name>
    <dbReference type="NCBI Taxonomy" id="1884261"/>
    <lineage>
        <taxon>Eukaryota</taxon>
        <taxon>Fungi</taxon>
        <taxon>Dikarya</taxon>
        <taxon>Basidiomycota</taxon>
        <taxon>Agaricomycotina</taxon>
        <taxon>Agaricomycetes</taxon>
        <taxon>Agaricomycetidae</taxon>
        <taxon>Agaricales</taxon>
        <taxon>Pleurotineae</taxon>
        <taxon>Pterulaceae</taxon>
        <taxon>Pterulicium</taxon>
    </lineage>
</organism>
<dbReference type="AlphaFoldDB" id="A0A5C3QUB4"/>
<name>A0A5C3QUB4_9AGAR</name>
<proteinExistence type="predicted"/>
<keyword evidence="2" id="KW-1185">Reference proteome</keyword>
<reference evidence="1 2" key="1">
    <citation type="journal article" date="2019" name="Nat. Ecol. Evol.">
        <title>Megaphylogeny resolves global patterns of mushroom evolution.</title>
        <authorList>
            <person name="Varga T."/>
            <person name="Krizsan K."/>
            <person name="Foldi C."/>
            <person name="Dima B."/>
            <person name="Sanchez-Garcia M."/>
            <person name="Sanchez-Ramirez S."/>
            <person name="Szollosi G.J."/>
            <person name="Szarkandi J.G."/>
            <person name="Papp V."/>
            <person name="Albert L."/>
            <person name="Andreopoulos W."/>
            <person name="Angelini C."/>
            <person name="Antonin V."/>
            <person name="Barry K.W."/>
            <person name="Bougher N.L."/>
            <person name="Buchanan P."/>
            <person name="Buyck B."/>
            <person name="Bense V."/>
            <person name="Catcheside P."/>
            <person name="Chovatia M."/>
            <person name="Cooper J."/>
            <person name="Damon W."/>
            <person name="Desjardin D."/>
            <person name="Finy P."/>
            <person name="Geml J."/>
            <person name="Haridas S."/>
            <person name="Hughes K."/>
            <person name="Justo A."/>
            <person name="Karasinski D."/>
            <person name="Kautmanova I."/>
            <person name="Kiss B."/>
            <person name="Kocsube S."/>
            <person name="Kotiranta H."/>
            <person name="LaButti K.M."/>
            <person name="Lechner B.E."/>
            <person name="Liimatainen K."/>
            <person name="Lipzen A."/>
            <person name="Lukacs Z."/>
            <person name="Mihaltcheva S."/>
            <person name="Morgado L.N."/>
            <person name="Niskanen T."/>
            <person name="Noordeloos M.E."/>
            <person name="Ohm R.A."/>
            <person name="Ortiz-Santana B."/>
            <person name="Ovrebo C."/>
            <person name="Racz N."/>
            <person name="Riley R."/>
            <person name="Savchenko A."/>
            <person name="Shiryaev A."/>
            <person name="Soop K."/>
            <person name="Spirin V."/>
            <person name="Szebenyi C."/>
            <person name="Tomsovsky M."/>
            <person name="Tulloss R.E."/>
            <person name="Uehling J."/>
            <person name="Grigoriev I.V."/>
            <person name="Vagvolgyi C."/>
            <person name="Papp T."/>
            <person name="Martin F.M."/>
            <person name="Miettinen O."/>
            <person name="Hibbett D.S."/>
            <person name="Nagy L.G."/>
        </authorList>
    </citation>
    <scope>NUCLEOTIDE SEQUENCE [LARGE SCALE GENOMIC DNA]</scope>
    <source>
        <strain evidence="1 2">CBS 309.79</strain>
    </source>
</reference>
<gene>
    <name evidence="1" type="ORF">BDV98DRAFT_226060</name>
</gene>
<accession>A0A5C3QUB4</accession>
<dbReference type="EMBL" id="ML178816">
    <property type="protein sequence ID" value="TFL05593.1"/>
    <property type="molecule type" value="Genomic_DNA"/>
</dbReference>
<evidence type="ECO:0000313" key="1">
    <source>
        <dbReference type="EMBL" id="TFL05593.1"/>
    </source>
</evidence>